<comment type="subcellular location">
    <subcellularLocation>
        <location evidence="1">Membrane</location>
        <topology evidence="1">Multi-pass membrane protein</topology>
    </subcellularLocation>
</comment>
<dbReference type="RefSeq" id="WP_152861659.1">
    <property type="nucleotide sequence ID" value="NZ_VMNX01000030.1"/>
</dbReference>
<feature type="transmembrane region" description="Helical" evidence="5">
    <location>
        <begin position="112"/>
        <end position="131"/>
    </location>
</feature>
<keyword evidence="2 5" id="KW-0812">Transmembrane</keyword>
<dbReference type="EMBL" id="VMNX01000030">
    <property type="protein sequence ID" value="MPY49148.1"/>
    <property type="molecule type" value="Genomic_DNA"/>
</dbReference>
<evidence type="ECO:0000256" key="1">
    <source>
        <dbReference type="ARBA" id="ARBA00004141"/>
    </source>
</evidence>
<keyword evidence="7" id="KW-1185">Reference proteome</keyword>
<dbReference type="GO" id="GO:0016020">
    <property type="term" value="C:membrane"/>
    <property type="evidence" value="ECO:0007669"/>
    <property type="project" value="UniProtKB-SubCell"/>
</dbReference>
<feature type="transmembrane region" description="Helical" evidence="5">
    <location>
        <begin position="69"/>
        <end position="91"/>
    </location>
</feature>
<proteinExistence type="predicted"/>
<reference evidence="6 7" key="1">
    <citation type="submission" date="2019-09" db="EMBL/GenBank/DDBJ databases">
        <authorList>
            <person name="Duangmal K."/>
            <person name="Teo W.F.A."/>
            <person name="Lipun K."/>
        </authorList>
    </citation>
    <scope>NUCLEOTIDE SEQUENCE [LARGE SCALE GENOMIC DNA]</scope>
    <source>
        <strain evidence="6 7">K1PN6</strain>
    </source>
</reference>
<organism evidence="6 7">
    <name type="scientific">Streptomyces acidicola</name>
    <dbReference type="NCBI Taxonomy" id="2596892"/>
    <lineage>
        <taxon>Bacteria</taxon>
        <taxon>Bacillati</taxon>
        <taxon>Actinomycetota</taxon>
        <taxon>Actinomycetes</taxon>
        <taxon>Kitasatosporales</taxon>
        <taxon>Streptomycetaceae</taxon>
        <taxon>Streptomyces</taxon>
    </lineage>
</organism>
<dbReference type="AlphaFoldDB" id="A0A5N8WRH0"/>
<dbReference type="Proteomes" id="UP000373149">
    <property type="component" value="Unassembled WGS sequence"/>
</dbReference>
<keyword evidence="3 5" id="KW-1133">Transmembrane helix</keyword>
<dbReference type="InterPro" id="IPR032808">
    <property type="entry name" value="DoxX"/>
</dbReference>
<evidence type="ECO:0000256" key="2">
    <source>
        <dbReference type="ARBA" id="ARBA00022692"/>
    </source>
</evidence>
<evidence type="ECO:0000256" key="3">
    <source>
        <dbReference type="ARBA" id="ARBA00022989"/>
    </source>
</evidence>
<sequence>MNALLWTAQILLAAIFLLSGTLKATLPKERLLATGQSGVAPFPPSVIKLTAWAELAAVLGLVLPQLTGIAPTLTAVAAAGLMLVMTGALISHSTLLRADLRAGRRLHESIESVAVLTCLALLGLCTLVVTGRT</sequence>
<protein>
    <submittedName>
        <fullName evidence="6">DoxX family protein</fullName>
    </submittedName>
</protein>
<comment type="caution">
    <text evidence="6">The sequence shown here is derived from an EMBL/GenBank/DDBJ whole genome shotgun (WGS) entry which is preliminary data.</text>
</comment>
<evidence type="ECO:0000313" key="7">
    <source>
        <dbReference type="Proteomes" id="UP000373149"/>
    </source>
</evidence>
<name>A0A5N8WRH0_9ACTN</name>
<evidence type="ECO:0000313" key="6">
    <source>
        <dbReference type="EMBL" id="MPY49148.1"/>
    </source>
</evidence>
<gene>
    <name evidence="6" type="ORF">FPZ41_11400</name>
</gene>
<keyword evidence="4 5" id="KW-0472">Membrane</keyword>
<dbReference type="Pfam" id="PF13564">
    <property type="entry name" value="DoxX_2"/>
    <property type="match status" value="1"/>
</dbReference>
<evidence type="ECO:0000256" key="5">
    <source>
        <dbReference type="SAM" id="Phobius"/>
    </source>
</evidence>
<accession>A0A5N8WRH0</accession>
<evidence type="ECO:0000256" key="4">
    <source>
        <dbReference type="ARBA" id="ARBA00023136"/>
    </source>
</evidence>